<gene>
    <name evidence="1" type="ORF">BE15_04520</name>
</gene>
<evidence type="ECO:0000313" key="2">
    <source>
        <dbReference type="Proteomes" id="UP000075260"/>
    </source>
</evidence>
<dbReference type="RefSeq" id="WP_061611643.1">
    <property type="nucleotide sequence ID" value="NZ_JEMA01000907.1"/>
</dbReference>
<dbReference type="Proteomes" id="UP000075260">
    <property type="component" value="Unassembled WGS sequence"/>
</dbReference>
<accession>A0A150Q985</accession>
<organism evidence="1 2">
    <name type="scientific">Sorangium cellulosum</name>
    <name type="common">Polyangium cellulosum</name>
    <dbReference type="NCBI Taxonomy" id="56"/>
    <lineage>
        <taxon>Bacteria</taxon>
        <taxon>Pseudomonadati</taxon>
        <taxon>Myxococcota</taxon>
        <taxon>Polyangia</taxon>
        <taxon>Polyangiales</taxon>
        <taxon>Polyangiaceae</taxon>
        <taxon>Sorangium</taxon>
    </lineage>
</organism>
<comment type="caution">
    <text evidence="1">The sequence shown here is derived from an EMBL/GenBank/DDBJ whole genome shotgun (WGS) entry which is preliminary data.</text>
</comment>
<evidence type="ECO:0000313" key="1">
    <source>
        <dbReference type="EMBL" id="KYF64534.1"/>
    </source>
</evidence>
<dbReference type="AlphaFoldDB" id="A0A150Q985"/>
<dbReference type="EMBL" id="JEMA01000907">
    <property type="protein sequence ID" value="KYF64534.1"/>
    <property type="molecule type" value="Genomic_DNA"/>
</dbReference>
<protein>
    <submittedName>
        <fullName evidence="1">Uncharacterized protein</fullName>
    </submittedName>
</protein>
<sequence>MGLYHNGNYHNHASAEFDVAGKVFLGITTLNYSDELEKELQYGTGSIALGVAQGQYKPNADAEMLKSEWERMKTVLPKNGFGEFPFNIGATFKEASGTIVDELRTVFITKVENASQQGPAANKVKLSLCVVEPIRHNGSTLVKVKERPRLALRT</sequence>
<dbReference type="OrthoDB" id="2604320at2"/>
<reference evidence="1 2" key="1">
    <citation type="submission" date="2014-02" db="EMBL/GenBank/DDBJ databases">
        <title>The small core and large imbalanced accessory genome model reveals a collaborative survival strategy of Sorangium cellulosum strains in nature.</title>
        <authorList>
            <person name="Han K."/>
            <person name="Peng R."/>
            <person name="Blom J."/>
            <person name="Li Y.-Z."/>
        </authorList>
    </citation>
    <scope>NUCLEOTIDE SEQUENCE [LARGE SCALE GENOMIC DNA]</scope>
    <source>
        <strain evidence="1 2">So0008-312</strain>
    </source>
</reference>
<proteinExistence type="predicted"/>
<name>A0A150Q985_SORCE</name>